<gene>
    <name evidence="7" type="ORF">GCM10023321_63230</name>
</gene>
<dbReference type="Pfam" id="PF02776">
    <property type="entry name" value="TPP_enzyme_N"/>
    <property type="match status" value="1"/>
</dbReference>
<dbReference type="EMBL" id="BAABJP010000039">
    <property type="protein sequence ID" value="GAA5168697.1"/>
    <property type="molecule type" value="Genomic_DNA"/>
</dbReference>
<dbReference type="Gene3D" id="3.40.50.1220">
    <property type="entry name" value="TPP-binding domain"/>
    <property type="match status" value="1"/>
</dbReference>
<dbReference type="InterPro" id="IPR047210">
    <property type="entry name" value="TPP_PYR_POXB-like"/>
</dbReference>
<feature type="domain" description="Thiamine pyrophosphate enzyme N-terminal TPP-binding" evidence="6">
    <location>
        <begin position="4"/>
        <end position="115"/>
    </location>
</feature>
<evidence type="ECO:0000259" key="6">
    <source>
        <dbReference type="Pfam" id="PF02776"/>
    </source>
</evidence>
<evidence type="ECO:0000259" key="4">
    <source>
        <dbReference type="Pfam" id="PF00205"/>
    </source>
</evidence>
<dbReference type="InterPro" id="IPR029035">
    <property type="entry name" value="DHS-like_NAD/FAD-binding_dom"/>
</dbReference>
<dbReference type="NCBIfam" id="NF005114">
    <property type="entry name" value="PRK06546.1"/>
    <property type="match status" value="1"/>
</dbReference>
<dbReference type="PANTHER" id="PTHR42981">
    <property type="entry name" value="PYRUVATE DEHYDROGENASE [UBIQUINONE]"/>
    <property type="match status" value="1"/>
</dbReference>
<feature type="domain" description="Thiamine pyrophosphate enzyme central" evidence="4">
    <location>
        <begin position="191"/>
        <end position="317"/>
    </location>
</feature>
<comment type="caution">
    <text evidence="7">The sequence shown here is derived from an EMBL/GenBank/DDBJ whole genome shotgun (WGS) entry which is preliminary data.</text>
</comment>
<evidence type="ECO:0000256" key="2">
    <source>
        <dbReference type="ARBA" id="ARBA00023052"/>
    </source>
</evidence>
<dbReference type="CDD" id="cd02014">
    <property type="entry name" value="TPP_POX"/>
    <property type="match status" value="1"/>
</dbReference>
<dbReference type="InterPro" id="IPR000399">
    <property type="entry name" value="TPP-bd_CS"/>
</dbReference>
<dbReference type="SUPFAM" id="SSF52518">
    <property type="entry name" value="Thiamin diphosphate-binding fold (THDP-binding)"/>
    <property type="match status" value="2"/>
</dbReference>
<name>A0ABP9QX22_9PSEU</name>
<keyword evidence="8" id="KW-1185">Reference proteome</keyword>
<organism evidence="7 8">
    <name type="scientific">Pseudonocardia eucalypti</name>
    <dbReference type="NCBI Taxonomy" id="648755"/>
    <lineage>
        <taxon>Bacteria</taxon>
        <taxon>Bacillati</taxon>
        <taxon>Actinomycetota</taxon>
        <taxon>Actinomycetes</taxon>
        <taxon>Pseudonocardiales</taxon>
        <taxon>Pseudonocardiaceae</taxon>
        <taxon>Pseudonocardia</taxon>
    </lineage>
</organism>
<dbReference type="PROSITE" id="PS00187">
    <property type="entry name" value="TPP_ENZYMES"/>
    <property type="match status" value="1"/>
</dbReference>
<dbReference type="InterPro" id="IPR011766">
    <property type="entry name" value="TPP_enzyme_TPP-bd"/>
</dbReference>
<keyword evidence="7" id="KW-0670">Pyruvate</keyword>
<dbReference type="SUPFAM" id="SSF52467">
    <property type="entry name" value="DHS-like NAD/FAD-binding domain"/>
    <property type="match status" value="1"/>
</dbReference>
<dbReference type="Pfam" id="PF00205">
    <property type="entry name" value="TPP_enzyme_M"/>
    <property type="match status" value="1"/>
</dbReference>
<dbReference type="Proteomes" id="UP001428817">
    <property type="component" value="Unassembled WGS sequence"/>
</dbReference>
<dbReference type="InterPro" id="IPR029061">
    <property type="entry name" value="THDP-binding"/>
</dbReference>
<accession>A0ABP9QX22</accession>
<dbReference type="InterPro" id="IPR012000">
    <property type="entry name" value="Thiamin_PyroP_enz_cen_dom"/>
</dbReference>
<sequence length="578" mass="61525">MAQTVADQMIEVLTQAGVRRVYGLVGDSLNPIADAIRRNPDMDWVHVHNEEAAALAAAAEAQLTGRLAVCAGSCGPGNTHLVQGLYDAHRSGAPVLAIASHIPSTQIGTNYFQETHPQHLFLECSAYCELVSRPEQLPRLQRIAMQTALARQGVGVLVLPGDLGGEPAPHPTGHSDLVSPTAVLQPDPDKVRALAEKINNAGSVALFVGAGVRDARDEVLELAGRVHAPIGHSLGGKEWIQYDNPYDVGMSGLLGYGACYDATHEADLLILLGTDFPYDTFLPQARTVQVDREAAHLGRRTKLELGVQGDVGATLRAVLPLLGRKTDRSFLDRMLRRHAAALEKVVSAYTANAQNLRPVHPEYLAALLDEEMDDDAVVTVDTGMCNVWAARYLTPTGRRRIIGSFRHGTMANALPHAIGAAYAAPGRQIVSMSGDGGLTMLLGELLTVAEHDLPVKIVAFNNGSLGMIRLEMMVAGYPSFQTDHGVADLAGVARAAGLPSVTVDDPADLPKALRTALRAPGPYLVDVHTDPNALSIPPHITASQVRGFALAATRTVLDGGVGKMIELARSNLRSIPRP</sequence>
<dbReference type="RefSeq" id="WP_185065484.1">
    <property type="nucleotide sequence ID" value="NZ_BAABJP010000039.1"/>
</dbReference>
<evidence type="ECO:0000259" key="5">
    <source>
        <dbReference type="Pfam" id="PF02775"/>
    </source>
</evidence>
<feature type="domain" description="Thiamine pyrophosphate enzyme TPP-binding" evidence="5">
    <location>
        <begin position="381"/>
        <end position="527"/>
    </location>
</feature>
<keyword evidence="2 3" id="KW-0786">Thiamine pyrophosphate</keyword>
<dbReference type="InterPro" id="IPR047211">
    <property type="entry name" value="POXB-like"/>
</dbReference>
<dbReference type="Gene3D" id="3.40.50.970">
    <property type="match status" value="2"/>
</dbReference>
<dbReference type="InterPro" id="IPR047212">
    <property type="entry name" value="TPP_POXB-like"/>
</dbReference>
<protein>
    <submittedName>
        <fullName evidence="7">Pyruvate dehydrogenase</fullName>
    </submittedName>
</protein>
<proteinExistence type="inferred from homology"/>
<evidence type="ECO:0000313" key="8">
    <source>
        <dbReference type="Proteomes" id="UP001428817"/>
    </source>
</evidence>
<evidence type="ECO:0000313" key="7">
    <source>
        <dbReference type="EMBL" id="GAA5168697.1"/>
    </source>
</evidence>
<dbReference type="InterPro" id="IPR012001">
    <property type="entry name" value="Thiamin_PyroP_enz_TPP-bd_dom"/>
</dbReference>
<reference evidence="8" key="1">
    <citation type="journal article" date="2019" name="Int. J. Syst. Evol. Microbiol.">
        <title>The Global Catalogue of Microorganisms (GCM) 10K type strain sequencing project: providing services to taxonomists for standard genome sequencing and annotation.</title>
        <authorList>
            <consortium name="The Broad Institute Genomics Platform"/>
            <consortium name="The Broad Institute Genome Sequencing Center for Infectious Disease"/>
            <person name="Wu L."/>
            <person name="Ma J."/>
        </authorList>
    </citation>
    <scope>NUCLEOTIDE SEQUENCE [LARGE SCALE GENOMIC DNA]</scope>
    <source>
        <strain evidence="8">JCM 18303</strain>
    </source>
</reference>
<dbReference type="Pfam" id="PF02775">
    <property type="entry name" value="TPP_enzyme_C"/>
    <property type="match status" value="1"/>
</dbReference>
<evidence type="ECO:0000256" key="3">
    <source>
        <dbReference type="RuleBase" id="RU362132"/>
    </source>
</evidence>
<evidence type="ECO:0000256" key="1">
    <source>
        <dbReference type="ARBA" id="ARBA00007812"/>
    </source>
</evidence>
<comment type="similarity">
    <text evidence="1 3">Belongs to the TPP enzyme family.</text>
</comment>
<dbReference type="CDD" id="cd07039">
    <property type="entry name" value="TPP_PYR_POX"/>
    <property type="match status" value="1"/>
</dbReference>
<dbReference type="PANTHER" id="PTHR42981:SF2">
    <property type="entry name" value="PYRUVATE DEHYDROGENASE [UBIQUINONE]"/>
    <property type="match status" value="1"/>
</dbReference>